<name>A0A2T4HBH6_FUSCU</name>
<dbReference type="Proteomes" id="UP000241587">
    <property type="component" value="Unassembled WGS sequence"/>
</dbReference>
<proteinExistence type="predicted"/>
<accession>A0A2T4HBH6</accession>
<organism evidence="1 3">
    <name type="scientific">Fusarium culmorum</name>
    <dbReference type="NCBI Taxonomy" id="5516"/>
    <lineage>
        <taxon>Eukaryota</taxon>
        <taxon>Fungi</taxon>
        <taxon>Dikarya</taxon>
        <taxon>Ascomycota</taxon>
        <taxon>Pezizomycotina</taxon>
        <taxon>Sordariomycetes</taxon>
        <taxon>Hypocreomycetidae</taxon>
        <taxon>Hypocreales</taxon>
        <taxon>Nectriaceae</taxon>
        <taxon>Fusarium</taxon>
    </lineage>
</organism>
<dbReference type="OrthoDB" id="5149687at2759"/>
<evidence type="ECO:0000313" key="1">
    <source>
        <dbReference type="EMBL" id="PTD13168.1"/>
    </source>
</evidence>
<feature type="non-terminal residue" evidence="1">
    <location>
        <position position="370"/>
    </location>
</feature>
<dbReference type="EMBL" id="CP064750">
    <property type="protein sequence ID" value="QPC67708.1"/>
    <property type="molecule type" value="Genomic_DNA"/>
</dbReference>
<evidence type="ECO:0000313" key="2">
    <source>
        <dbReference type="EMBL" id="QPC67708.1"/>
    </source>
</evidence>
<protein>
    <submittedName>
        <fullName evidence="1">Uncharacterized protein</fullName>
    </submittedName>
</protein>
<dbReference type="EMBL" id="PVEM01000001">
    <property type="protein sequence ID" value="PTD13168.1"/>
    <property type="molecule type" value="Genomic_DNA"/>
</dbReference>
<gene>
    <name evidence="1" type="ORF">FCULG_00004881</name>
    <name evidence="2" type="ORF">HYE67_009939</name>
</gene>
<dbReference type="Proteomes" id="UP000663297">
    <property type="component" value="Chromosome 4"/>
</dbReference>
<reference evidence="2" key="2">
    <citation type="submission" date="2020-11" db="EMBL/GenBank/DDBJ databases">
        <title>The chromosome-scale genome resource for two endophytic Fusarium species: F. culmorum and F. pseudograminearum.</title>
        <authorList>
            <person name="Yuan Z."/>
        </authorList>
    </citation>
    <scope>NUCLEOTIDE SEQUENCE</scope>
    <source>
        <strain evidence="2">Class2-1B</strain>
    </source>
</reference>
<sequence>MCIANYIHYHHIPPCARPITYSYHYTFCAAAHYDPITSHPLEPCDSVSTSSPYGDLNDPCSMSQCMVDRRCSSGECRLEDLNGRWVCCMCGRVGNSSVRCLNVRSADTMTVCTHQYEKPTERFHSDGRFSDLKGLSLFLWPVYRQPIMVEAIVVSYATKPKPIRPINSDLQACPPNLRFLWEIWKPCPPSGSIAVGVALGVQGCADEIKERVRRADTFDLCMDMVDVIMKSHVSSHIIDPIIITHQFSNQSTWLRSASQKMCQQITFRLACEHVSTHIRYCVIGLSHRRACSNTTKQSIPYPPPSGYTLPKCPLPDCPFETKNQAWDCCWCGKTWNVGGRCSCVMIGEGATYRCEHICCQSCMPSGEYFS</sequence>
<reference evidence="1 3" key="1">
    <citation type="submission" date="2018-02" db="EMBL/GenBank/DDBJ databases">
        <title>Fusarium culmorum secondary metabolites in fungal-bacterial-plant interactions.</title>
        <authorList>
            <person name="Schmidt R."/>
        </authorList>
    </citation>
    <scope>NUCLEOTIDE SEQUENCE [LARGE SCALE GENOMIC DNA]</scope>
    <source>
        <strain evidence="1 3">PV</strain>
    </source>
</reference>
<dbReference type="AlphaFoldDB" id="A0A2T4HBH6"/>
<evidence type="ECO:0000313" key="3">
    <source>
        <dbReference type="Proteomes" id="UP000241587"/>
    </source>
</evidence>
<keyword evidence="3" id="KW-1185">Reference proteome</keyword>